<comment type="caution">
    <text evidence="2">The sequence shown here is derived from an EMBL/GenBank/DDBJ whole genome shotgun (WGS) entry which is preliminary data.</text>
</comment>
<accession>A0ABD0S500</accession>
<feature type="signal peptide" evidence="1">
    <location>
        <begin position="1"/>
        <end position="24"/>
    </location>
</feature>
<evidence type="ECO:0000256" key="1">
    <source>
        <dbReference type="SAM" id="SignalP"/>
    </source>
</evidence>
<dbReference type="EMBL" id="JBEDNZ010000031">
    <property type="protein sequence ID" value="KAL0808746.1"/>
    <property type="molecule type" value="Genomic_DNA"/>
</dbReference>
<gene>
    <name evidence="2" type="ORF">ABMA28_013174</name>
</gene>
<dbReference type="AlphaFoldDB" id="A0ABD0S500"/>
<keyword evidence="1" id="KW-0732">Signal</keyword>
<dbReference type="Proteomes" id="UP001549921">
    <property type="component" value="Unassembled WGS sequence"/>
</dbReference>
<name>A0ABD0S500_LOXSC</name>
<evidence type="ECO:0000313" key="2">
    <source>
        <dbReference type="EMBL" id="KAL0808746.1"/>
    </source>
</evidence>
<sequence length="70" mass="7891">MIRCNTALLLTLALSAGAWYDCRSQYFFESHVELGSYSVPECGCTVTLHEVYCRVETPTRPLRIDIECAS</sequence>
<reference evidence="2 3" key="1">
    <citation type="submission" date="2024-06" db="EMBL/GenBank/DDBJ databases">
        <title>A chromosome-level genome assembly of beet webworm, Loxostege sticticalis.</title>
        <authorList>
            <person name="Zhang Y."/>
        </authorList>
    </citation>
    <scope>NUCLEOTIDE SEQUENCE [LARGE SCALE GENOMIC DNA]</scope>
    <source>
        <strain evidence="2">AQ028</strain>
        <tissue evidence="2">Male pupae</tissue>
    </source>
</reference>
<proteinExistence type="predicted"/>
<evidence type="ECO:0000313" key="3">
    <source>
        <dbReference type="Proteomes" id="UP001549921"/>
    </source>
</evidence>
<feature type="non-terminal residue" evidence="2">
    <location>
        <position position="70"/>
    </location>
</feature>
<organism evidence="2 3">
    <name type="scientific">Loxostege sticticalis</name>
    <name type="common">Beet webworm moth</name>
    <dbReference type="NCBI Taxonomy" id="481309"/>
    <lineage>
        <taxon>Eukaryota</taxon>
        <taxon>Metazoa</taxon>
        <taxon>Ecdysozoa</taxon>
        <taxon>Arthropoda</taxon>
        <taxon>Hexapoda</taxon>
        <taxon>Insecta</taxon>
        <taxon>Pterygota</taxon>
        <taxon>Neoptera</taxon>
        <taxon>Endopterygota</taxon>
        <taxon>Lepidoptera</taxon>
        <taxon>Glossata</taxon>
        <taxon>Ditrysia</taxon>
        <taxon>Pyraloidea</taxon>
        <taxon>Crambidae</taxon>
        <taxon>Pyraustinae</taxon>
        <taxon>Loxostege</taxon>
    </lineage>
</organism>
<feature type="chain" id="PRO_5044748949" evidence="1">
    <location>
        <begin position="25"/>
        <end position="70"/>
    </location>
</feature>
<protein>
    <submittedName>
        <fullName evidence="2">Uncharacterized protein</fullName>
    </submittedName>
</protein>